<protein>
    <submittedName>
        <fullName evidence="1">Uncharacterized protein</fullName>
    </submittedName>
</protein>
<dbReference type="AlphaFoldDB" id="A0AB34IQV2"/>
<evidence type="ECO:0000313" key="2">
    <source>
        <dbReference type="Proteomes" id="UP001515480"/>
    </source>
</evidence>
<sequence>MPLSEGMQRAAASAGFVGLDAALEACGFEHLLQLLGYKESFMGTGPVSEIHAGQLRDDLRRMRDASTAADALCGGLDSLSSDAPGVARVRTLIYAARLEYKKEEASTVAAATVLPAAAPAPAVEPDQCKPLPAAEIEGHWEAGERTTSGYTWMPPKFRLSDTLMSKMIRANAAGELWIPPIDSYFAYKDPSSTRTITTLLKAGGQNGAVELSLQMPSLWPLRTR</sequence>
<proteinExistence type="predicted"/>
<evidence type="ECO:0000313" key="1">
    <source>
        <dbReference type="EMBL" id="KAL1503513.1"/>
    </source>
</evidence>
<organism evidence="1 2">
    <name type="scientific">Prymnesium parvum</name>
    <name type="common">Toxic golden alga</name>
    <dbReference type="NCBI Taxonomy" id="97485"/>
    <lineage>
        <taxon>Eukaryota</taxon>
        <taxon>Haptista</taxon>
        <taxon>Haptophyta</taxon>
        <taxon>Prymnesiophyceae</taxon>
        <taxon>Prymnesiales</taxon>
        <taxon>Prymnesiaceae</taxon>
        <taxon>Prymnesium</taxon>
    </lineage>
</organism>
<gene>
    <name evidence="1" type="ORF">AB1Y20_011993</name>
</gene>
<keyword evidence="2" id="KW-1185">Reference proteome</keyword>
<reference evidence="1 2" key="1">
    <citation type="journal article" date="2024" name="Science">
        <title>Giant polyketide synthase enzymes in the biosynthesis of giant marine polyether toxins.</title>
        <authorList>
            <person name="Fallon T.R."/>
            <person name="Shende V.V."/>
            <person name="Wierzbicki I.H."/>
            <person name="Pendleton A.L."/>
            <person name="Watervoot N.F."/>
            <person name="Auber R.P."/>
            <person name="Gonzalez D.J."/>
            <person name="Wisecaver J.H."/>
            <person name="Moore B.S."/>
        </authorList>
    </citation>
    <scope>NUCLEOTIDE SEQUENCE [LARGE SCALE GENOMIC DNA]</scope>
    <source>
        <strain evidence="1 2">12B1</strain>
    </source>
</reference>
<dbReference type="EMBL" id="JBGBPQ010000021">
    <property type="protein sequence ID" value="KAL1503513.1"/>
    <property type="molecule type" value="Genomic_DNA"/>
</dbReference>
<accession>A0AB34IQV2</accession>
<comment type="caution">
    <text evidence="1">The sequence shown here is derived from an EMBL/GenBank/DDBJ whole genome shotgun (WGS) entry which is preliminary data.</text>
</comment>
<dbReference type="Proteomes" id="UP001515480">
    <property type="component" value="Unassembled WGS sequence"/>
</dbReference>
<name>A0AB34IQV2_PRYPA</name>